<reference evidence="1 2" key="1">
    <citation type="submission" date="2021-05" db="EMBL/GenBank/DDBJ databases">
        <title>Genome Assembly of Synthetic Allotetraploid Brassica napus Reveals Homoeologous Exchanges between Subgenomes.</title>
        <authorList>
            <person name="Davis J.T."/>
        </authorList>
    </citation>
    <scope>NUCLEOTIDE SEQUENCE [LARGE SCALE GENOMIC DNA]</scope>
    <source>
        <strain evidence="2">cv. Da-Ae</strain>
        <tissue evidence="1">Seedling</tissue>
    </source>
</reference>
<accession>A0ABQ8DDX3</accession>
<dbReference type="EMBL" id="JAGKQM010000005">
    <property type="protein sequence ID" value="KAH0927553.1"/>
    <property type="molecule type" value="Genomic_DNA"/>
</dbReference>
<dbReference type="SUPFAM" id="SSF52047">
    <property type="entry name" value="RNI-like"/>
    <property type="match status" value="1"/>
</dbReference>
<protein>
    <recommendedName>
        <fullName evidence="3">FBD domain-containing protein</fullName>
    </recommendedName>
</protein>
<evidence type="ECO:0008006" key="3">
    <source>
        <dbReference type="Google" id="ProtNLM"/>
    </source>
</evidence>
<evidence type="ECO:0000313" key="2">
    <source>
        <dbReference type="Proteomes" id="UP000824890"/>
    </source>
</evidence>
<keyword evidence="2" id="KW-1185">Reference proteome</keyword>
<comment type="caution">
    <text evidence="1">The sequence shown here is derived from an EMBL/GenBank/DDBJ whole genome shotgun (WGS) entry which is preliminary data.</text>
</comment>
<evidence type="ECO:0000313" key="1">
    <source>
        <dbReference type="EMBL" id="KAH0927553.1"/>
    </source>
</evidence>
<organism evidence="1 2">
    <name type="scientific">Brassica napus</name>
    <name type="common">Rape</name>
    <dbReference type="NCBI Taxonomy" id="3708"/>
    <lineage>
        <taxon>Eukaryota</taxon>
        <taxon>Viridiplantae</taxon>
        <taxon>Streptophyta</taxon>
        <taxon>Embryophyta</taxon>
        <taxon>Tracheophyta</taxon>
        <taxon>Spermatophyta</taxon>
        <taxon>Magnoliopsida</taxon>
        <taxon>eudicotyledons</taxon>
        <taxon>Gunneridae</taxon>
        <taxon>Pentapetalae</taxon>
        <taxon>rosids</taxon>
        <taxon>malvids</taxon>
        <taxon>Brassicales</taxon>
        <taxon>Brassicaceae</taxon>
        <taxon>Brassiceae</taxon>
        <taxon>Brassica</taxon>
    </lineage>
</organism>
<dbReference type="PANTHER" id="PTHR31900">
    <property type="entry name" value="F-BOX/RNI SUPERFAMILY PROTEIN-RELATED"/>
    <property type="match status" value="1"/>
</dbReference>
<gene>
    <name evidence="1" type="ORF">HID58_019809</name>
</gene>
<name>A0ABQ8DDX3_BRANA</name>
<sequence>MFYYIQAERQFTDDADVGNALVVDVPSLACFPLLQTLALLNVVFKDESSHVRLLANFPALSFLHVNRYYSDNVTRFIVKVPSLKSFTYTDIHERYSAMPLVLDSPGLQHLSIFDYGGLGSIQNMPHLETAYVGHLVPQPNDKFLRSFSSVGSLHLRLMDVECFSAINFPRLMKFKLHLFKRSFSELRPGYSEYCSLEPLMLFLHNSLILKFLRSATMWVFTTRTSHFRGTNKVLYRDACWPILKSLCGISFGKEEDKRENVWNTSLQTQSTAIVLPRCFYRLEEKEKMVEDIKSMYRVSASSQLITHSDSTNP</sequence>
<dbReference type="PANTHER" id="PTHR31900:SF34">
    <property type="entry name" value="EMB|CAB62440.1-RELATED"/>
    <property type="match status" value="1"/>
</dbReference>
<dbReference type="Proteomes" id="UP000824890">
    <property type="component" value="Unassembled WGS sequence"/>
</dbReference>
<proteinExistence type="predicted"/>
<dbReference type="InterPro" id="IPR050232">
    <property type="entry name" value="FBL13/AtMIF1-like"/>
</dbReference>